<accession>A0A0B1KXM5</accession>
<evidence type="ECO:0000313" key="3">
    <source>
        <dbReference type="EMBL" id="EFH5891577.1"/>
    </source>
</evidence>
<protein>
    <submittedName>
        <fullName evidence="3">Helix-turn-helix domain-containing protein</fullName>
    </submittedName>
</protein>
<sequence>MRRKREEIASPEATQRLRAVWDAKKRELKLTQELAAELMGFETQSTVSHYLNGKAPLNTDAALKFAVLLRVKPEELRPDLADLMNYVRSSGTYDESFEGEGWRMVNKQQADLLDLFEILPESEKAKLIERLKGQNELYKEAFEKMLAAQKRMKK</sequence>
<dbReference type="SMART" id="SM00530">
    <property type="entry name" value="HTH_XRE"/>
    <property type="match status" value="1"/>
</dbReference>
<feature type="domain" description="HTH cro/C1-type" evidence="1">
    <location>
        <begin position="27"/>
        <end position="76"/>
    </location>
</feature>
<dbReference type="Pfam" id="PF01381">
    <property type="entry name" value="HTH_3"/>
    <property type="match status" value="1"/>
</dbReference>
<dbReference type="CDD" id="cd00093">
    <property type="entry name" value="HTH_XRE"/>
    <property type="match status" value="1"/>
</dbReference>
<evidence type="ECO:0000259" key="1">
    <source>
        <dbReference type="PROSITE" id="PS50943"/>
    </source>
</evidence>
<name>A0A0B1KXM5_ECOLX</name>
<dbReference type="AlphaFoldDB" id="A0A0B1KXM5"/>
<dbReference type="Proteomes" id="UP000531813">
    <property type="component" value="Unassembled WGS sequence"/>
</dbReference>
<evidence type="ECO:0000313" key="2">
    <source>
        <dbReference type="EMBL" id="AXO07019.1"/>
    </source>
</evidence>
<dbReference type="RefSeq" id="WP_001253183.1">
    <property type="nucleotide sequence ID" value="NZ_BDLM01000057.1"/>
</dbReference>
<dbReference type="EMBL" id="CP031546">
    <property type="protein sequence ID" value="AXO07019.1"/>
    <property type="molecule type" value="Genomic_DNA"/>
</dbReference>
<dbReference type="InterPro" id="IPR001387">
    <property type="entry name" value="Cro/C1-type_HTH"/>
</dbReference>
<reference evidence="3 5" key="2">
    <citation type="submission" date="2019-12" db="EMBL/GenBank/DDBJ databases">
        <authorList>
            <consortium name="GenomeTrakr network: Whole genome sequencing for foodborne pathogen traceback"/>
        </authorList>
    </citation>
    <scope>NUCLEOTIDE SEQUENCE [LARGE SCALE GENOMIC DNA]</scope>
    <source>
        <strain evidence="3 5">PSU-2243</strain>
    </source>
</reference>
<gene>
    <name evidence="2" type="ORF">DS732_11975</name>
    <name evidence="3" type="ORF">GOP25_04820</name>
</gene>
<dbReference type="EMBL" id="AASWIS010000004">
    <property type="protein sequence ID" value="EFH5891577.1"/>
    <property type="molecule type" value="Genomic_DNA"/>
</dbReference>
<dbReference type="PROSITE" id="PS50943">
    <property type="entry name" value="HTH_CROC1"/>
    <property type="match status" value="1"/>
</dbReference>
<proteinExistence type="predicted"/>
<evidence type="ECO:0000313" key="4">
    <source>
        <dbReference type="Proteomes" id="UP000256244"/>
    </source>
</evidence>
<dbReference type="GO" id="GO:0003677">
    <property type="term" value="F:DNA binding"/>
    <property type="evidence" value="ECO:0007669"/>
    <property type="project" value="InterPro"/>
</dbReference>
<reference evidence="2 4" key="1">
    <citation type="submission" date="2018-08" db="EMBL/GenBank/DDBJ databases">
        <title>Complete genome sequencing and genomic characterization of five Escherichia coli strains co-producing MCR-1 and ESBLs from different origins in China.</title>
        <authorList>
            <person name="Bai L."/>
        </authorList>
    </citation>
    <scope>NUCLEOTIDE SEQUENCE [LARGE SCALE GENOMIC DNA]</scope>
    <source>
        <strain evidence="4">cq9</strain>
        <strain evidence="2">Cq9</strain>
    </source>
</reference>
<dbReference type="SUPFAM" id="SSF47413">
    <property type="entry name" value="lambda repressor-like DNA-binding domains"/>
    <property type="match status" value="1"/>
</dbReference>
<dbReference type="InterPro" id="IPR010982">
    <property type="entry name" value="Lambda_DNA-bd_dom_sf"/>
</dbReference>
<dbReference type="Proteomes" id="UP000256244">
    <property type="component" value="Chromosome"/>
</dbReference>
<dbReference type="Gene3D" id="1.10.260.40">
    <property type="entry name" value="lambda repressor-like DNA-binding domains"/>
    <property type="match status" value="1"/>
</dbReference>
<organism evidence="3 5">
    <name type="scientific">Escherichia coli</name>
    <dbReference type="NCBI Taxonomy" id="562"/>
    <lineage>
        <taxon>Bacteria</taxon>
        <taxon>Pseudomonadati</taxon>
        <taxon>Pseudomonadota</taxon>
        <taxon>Gammaproteobacteria</taxon>
        <taxon>Enterobacterales</taxon>
        <taxon>Enterobacteriaceae</taxon>
        <taxon>Escherichia</taxon>
    </lineage>
</organism>
<evidence type="ECO:0000313" key="5">
    <source>
        <dbReference type="Proteomes" id="UP000531813"/>
    </source>
</evidence>